<dbReference type="Pfam" id="PF02913">
    <property type="entry name" value="FAD-oxidase_C"/>
    <property type="match status" value="1"/>
</dbReference>
<dbReference type="STRING" id="266117.Rxyl_2720"/>
<reference evidence="6 7" key="1">
    <citation type="submission" date="2006-06" db="EMBL/GenBank/DDBJ databases">
        <title>Complete sequence of Rubrobacter xylanophilus DSM 9941.</title>
        <authorList>
            <consortium name="US DOE Joint Genome Institute"/>
            <person name="Copeland A."/>
            <person name="Lucas S."/>
            <person name="Lapidus A."/>
            <person name="Barry K."/>
            <person name="Detter J.C."/>
            <person name="Glavina del Rio T."/>
            <person name="Hammon N."/>
            <person name="Israni S."/>
            <person name="Dalin E."/>
            <person name="Tice H."/>
            <person name="Pitluck S."/>
            <person name="Munk A.C."/>
            <person name="Brettin T."/>
            <person name="Bruce D."/>
            <person name="Han C."/>
            <person name="Tapia R."/>
            <person name="Gilna P."/>
            <person name="Schmutz J."/>
            <person name="Larimer F."/>
            <person name="Land M."/>
            <person name="Hauser L."/>
            <person name="Kyrpides N."/>
            <person name="Lykidis A."/>
            <person name="da Costa M.S."/>
            <person name="Rainey F.A."/>
            <person name="Empadinhas N."/>
            <person name="Jolivet E."/>
            <person name="Battista J.R."/>
            <person name="Richardson P."/>
        </authorList>
    </citation>
    <scope>NUCLEOTIDE SEQUENCE [LARGE SCALE GENOMIC DNA]</scope>
    <source>
        <strain evidence="7">DSM 9941 / NBRC 16129 / PRD-1</strain>
    </source>
</reference>
<dbReference type="InterPro" id="IPR036318">
    <property type="entry name" value="FAD-bd_PCMH-like_sf"/>
</dbReference>
<dbReference type="InterPro" id="IPR004017">
    <property type="entry name" value="Cys_rich_dom"/>
</dbReference>
<dbReference type="Pfam" id="PF13534">
    <property type="entry name" value="Fer4_17"/>
    <property type="match status" value="1"/>
</dbReference>
<dbReference type="GO" id="GO:0071949">
    <property type="term" value="F:FAD binding"/>
    <property type="evidence" value="ECO:0007669"/>
    <property type="project" value="InterPro"/>
</dbReference>
<evidence type="ECO:0000256" key="2">
    <source>
        <dbReference type="ARBA" id="ARBA00022630"/>
    </source>
</evidence>
<evidence type="ECO:0000256" key="4">
    <source>
        <dbReference type="ARBA" id="ARBA00023002"/>
    </source>
</evidence>
<dbReference type="Proteomes" id="UP000006637">
    <property type="component" value="Chromosome"/>
</dbReference>
<dbReference type="HOGENOM" id="CLU_010756_0_0_11"/>
<dbReference type="Gene3D" id="3.30.43.10">
    <property type="entry name" value="Uridine Diphospho-n-acetylenolpyruvylglucosamine Reductase, domain 2"/>
    <property type="match status" value="1"/>
</dbReference>
<evidence type="ECO:0000313" key="7">
    <source>
        <dbReference type="Proteomes" id="UP000006637"/>
    </source>
</evidence>
<dbReference type="SUPFAM" id="SSF55103">
    <property type="entry name" value="FAD-linked oxidases, C-terminal domain"/>
    <property type="match status" value="1"/>
</dbReference>
<name>Q1ASJ3_RUBXD</name>
<dbReference type="SUPFAM" id="SSF56176">
    <property type="entry name" value="FAD-binding/transporter-associated domain-like"/>
    <property type="match status" value="1"/>
</dbReference>
<dbReference type="Gene3D" id="1.10.45.10">
    <property type="entry name" value="Vanillyl-alcohol Oxidase, Chain A, domain 4"/>
    <property type="match status" value="1"/>
</dbReference>
<dbReference type="InterPro" id="IPR004113">
    <property type="entry name" value="FAD-bd_oxidored_4_C"/>
</dbReference>
<dbReference type="EMBL" id="CP000386">
    <property type="protein sequence ID" value="ABG05635.1"/>
    <property type="molecule type" value="Genomic_DNA"/>
</dbReference>
<evidence type="ECO:0000256" key="1">
    <source>
        <dbReference type="ARBA" id="ARBA00001974"/>
    </source>
</evidence>
<dbReference type="PhylomeDB" id="Q1ASJ3"/>
<dbReference type="AlphaFoldDB" id="Q1ASJ3"/>
<dbReference type="GO" id="GO:0008720">
    <property type="term" value="F:D-lactate dehydrogenase (NAD+) activity"/>
    <property type="evidence" value="ECO:0007669"/>
    <property type="project" value="TreeGrafter"/>
</dbReference>
<dbReference type="KEGG" id="rxy:Rxyl_2720"/>
<dbReference type="InterPro" id="IPR016164">
    <property type="entry name" value="FAD-linked_Oxase-like_C"/>
</dbReference>
<evidence type="ECO:0000313" key="6">
    <source>
        <dbReference type="EMBL" id="ABG05635.1"/>
    </source>
</evidence>
<dbReference type="Gene3D" id="3.30.70.2740">
    <property type="match status" value="1"/>
</dbReference>
<gene>
    <name evidence="6" type="ordered locus">Rxyl_2720</name>
</gene>
<dbReference type="RefSeq" id="WP_011565644.1">
    <property type="nucleotide sequence ID" value="NC_008148.1"/>
</dbReference>
<keyword evidence="7" id="KW-1185">Reference proteome</keyword>
<accession>Q1ASJ3</accession>
<feature type="domain" description="FAD-binding PCMH-type" evidence="5">
    <location>
        <begin position="54"/>
        <end position="283"/>
    </location>
</feature>
<dbReference type="eggNOG" id="COG0277">
    <property type="taxonomic scope" value="Bacteria"/>
</dbReference>
<organism evidence="6 7">
    <name type="scientific">Rubrobacter xylanophilus (strain DSM 9941 / JCM 11954 / NBRC 16129 / PRD-1)</name>
    <dbReference type="NCBI Taxonomy" id="266117"/>
    <lineage>
        <taxon>Bacteria</taxon>
        <taxon>Bacillati</taxon>
        <taxon>Actinomycetota</taxon>
        <taxon>Rubrobacteria</taxon>
        <taxon>Rubrobacterales</taxon>
        <taxon>Rubrobacteraceae</taxon>
        <taxon>Rubrobacter</taxon>
    </lineage>
</organism>
<dbReference type="OrthoDB" id="9770306at2"/>
<dbReference type="Pfam" id="PF01565">
    <property type="entry name" value="FAD_binding_4"/>
    <property type="match status" value="1"/>
</dbReference>
<dbReference type="InterPro" id="IPR006094">
    <property type="entry name" value="Oxid_FAD_bind_N"/>
</dbReference>
<dbReference type="InterPro" id="IPR016171">
    <property type="entry name" value="Vanillyl_alc_oxidase_C-sub2"/>
</dbReference>
<dbReference type="GO" id="GO:1903457">
    <property type="term" value="P:lactate catabolic process"/>
    <property type="evidence" value="ECO:0007669"/>
    <property type="project" value="TreeGrafter"/>
</dbReference>
<dbReference type="SUPFAM" id="SSF46548">
    <property type="entry name" value="alpha-helical ferredoxin"/>
    <property type="match status" value="1"/>
</dbReference>
<dbReference type="Pfam" id="PF02754">
    <property type="entry name" value="CCG"/>
    <property type="match status" value="2"/>
</dbReference>
<dbReference type="Gene3D" id="3.30.465.10">
    <property type="match status" value="1"/>
</dbReference>
<keyword evidence="2" id="KW-0285">Flavoprotein</keyword>
<evidence type="ECO:0000259" key="5">
    <source>
        <dbReference type="PROSITE" id="PS51387"/>
    </source>
</evidence>
<dbReference type="InterPro" id="IPR016167">
    <property type="entry name" value="FAD-bd_PCMH_sub1"/>
</dbReference>
<dbReference type="InterPro" id="IPR016169">
    <property type="entry name" value="FAD-bd_PCMH_sub2"/>
</dbReference>
<proteinExistence type="predicted"/>
<dbReference type="eggNOG" id="COG0247">
    <property type="taxonomic scope" value="Bacteria"/>
</dbReference>
<comment type="cofactor">
    <cofactor evidence="1">
        <name>FAD</name>
        <dbReference type="ChEBI" id="CHEBI:57692"/>
    </cofactor>
</comment>
<dbReference type="PROSITE" id="PS51387">
    <property type="entry name" value="FAD_PCMH"/>
    <property type="match status" value="1"/>
</dbReference>
<keyword evidence="3" id="KW-0274">FAD</keyword>
<evidence type="ECO:0000256" key="3">
    <source>
        <dbReference type="ARBA" id="ARBA00022827"/>
    </source>
</evidence>
<dbReference type="PANTHER" id="PTHR11748:SF119">
    <property type="entry name" value="D-2-HYDROXYGLUTARATE DEHYDROGENASE"/>
    <property type="match status" value="1"/>
</dbReference>
<keyword evidence="4" id="KW-0560">Oxidoreductase</keyword>
<dbReference type="InterPro" id="IPR016166">
    <property type="entry name" value="FAD-bd_PCMH"/>
</dbReference>
<sequence>MTDTLRRAGLRLNGRQRANLEALRLAAELRREVRGEVRFDAGTRSIYAHDSSNYRQTPIGVVIPRDAEDVVAAIGVCRSYGVPVLPRGCGTSLSGETVNVAVVLDTSQHMREILEVNPDERYARVQPGVVRDQLSLMTEERYNLTFAPDTSTHAYATFGGMIGNNSCGVHSVMAGRTADNVHELDVVLYDGTRLRVGETGEEELERIIRAGGRRGEIYRRLRELRDRYAGLIRERYPDIPRRVSGYNLDELLPEKGFNVARALVGTEGTCATVLEAKVRLVHSPPARSLLVLGYPSVYEAADHVSEILEHGPVGLEGIDDTLIEDMRLQGMHLEDMELLPEGGGWLLVEFGGESQEESRARAQELMEALRSAGDAPSMELFDTPDKAQEIWGIREDGLGATAYVPGQGDHWEGWEDAAVPPERLGEYLRDFRDLLDRYGYHTSLYGHFGDGCVHCRIDFDLKTAEGIARWRSFLDEAADLVVSYGGSLSGEHGDGQSRAELLPKMYGEELLAAFREFKAIWDPDWKMNPGKVVEPYRITENLRFGKDYSPREPERLYFAYPEDHGSFSHATMRCVGAGKCRDIDSGTMCPSYMVTLEEEHSTRGRARVLHEMLRGETITEGFRSREVFDALDLCLSCKGCKGDCPVDVDMATYKAEFLKKYYRGRLRPPEAYSMGLIMLHARLAQHLPRLANAATRAPLLKDAIKRLGGLTPEREMPPFATETFKAWFRRRGPENAGSPPVVLFPDTFNNFLHPEPMKATVEVLEDAGYRVIVPEQPLCCGRPLYDYGMLDAARFALRRLIGGLAPYVREGIRVVGVEPSCVAAFRDELPNLFPHDEDARRLAAHTRTLAEFLVQDADYDPPELHRRALVHGHCHQEAVMGLSAEQQLYERMGLDFEVLDSGCCGLAGSFGFEREHYDLSMRIGERRLLPAARGAGAETLLLADGFSCKTQIEHGTDRRALHTAQVIKMALDHGRSGPPGGQPERHYPDVVLDGGLPSALREAAVVGGAVAGGALLWALKRRFL</sequence>
<dbReference type="GO" id="GO:0004458">
    <property type="term" value="F:D-lactate dehydrogenase (cytochrome) activity"/>
    <property type="evidence" value="ECO:0007669"/>
    <property type="project" value="TreeGrafter"/>
</dbReference>
<protein>
    <submittedName>
        <fullName evidence="6">FAD linked oxidase-like protein</fullName>
    </submittedName>
</protein>
<dbReference type="PANTHER" id="PTHR11748">
    <property type="entry name" value="D-LACTATE DEHYDROGENASE"/>
    <property type="match status" value="1"/>
</dbReference>